<dbReference type="GO" id="GO:0005886">
    <property type="term" value="C:plasma membrane"/>
    <property type="evidence" value="ECO:0007669"/>
    <property type="project" value="TreeGrafter"/>
</dbReference>
<evidence type="ECO:0000256" key="5">
    <source>
        <dbReference type="ARBA" id="ARBA00023136"/>
    </source>
</evidence>
<evidence type="ECO:0000256" key="4">
    <source>
        <dbReference type="ARBA" id="ARBA00022989"/>
    </source>
</evidence>
<feature type="region of interest" description="Disordered" evidence="7">
    <location>
        <begin position="893"/>
        <end position="1010"/>
    </location>
</feature>
<comment type="caution">
    <text evidence="6">Lacks conserved residue(s) required for the propagation of feature annotation.</text>
</comment>
<evidence type="ECO:0000256" key="1">
    <source>
        <dbReference type="ARBA" id="ARBA00004141"/>
    </source>
</evidence>
<feature type="region of interest" description="Disordered" evidence="7">
    <location>
        <begin position="1052"/>
        <end position="1083"/>
    </location>
</feature>
<evidence type="ECO:0000256" key="6">
    <source>
        <dbReference type="RuleBase" id="RU280814"/>
    </source>
</evidence>
<feature type="region of interest" description="Disordered" evidence="7">
    <location>
        <begin position="1"/>
        <end position="38"/>
    </location>
</feature>
<organism evidence="9 10">
    <name type="scientific">Eptatretus burgeri</name>
    <name type="common">Inshore hagfish</name>
    <dbReference type="NCBI Taxonomy" id="7764"/>
    <lineage>
        <taxon>Eukaryota</taxon>
        <taxon>Metazoa</taxon>
        <taxon>Chordata</taxon>
        <taxon>Craniata</taxon>
        <taxon>Vertebrata</taxon>
        <taxon>Cyclostomata</taxon>
        <taxon>Myxini</taxon>
        <taxon>Myxiniformes</taxon>
        <taxon>Myxinidae</taxon>
        <taxon>Eptatretinae</taxon>
        <taxon>Eptatretus</taxon>
    </lineage>
</organism>
<dbReference type="AlphaFoldDB" id="A0A8C4QVW3"/>
<feature type="compositionally biased region" description="Basic and acidic residues" evidence="7">
    <location>
        <begin position="985"/>
        <end position="994"/>
    </location>
</feature>
<dbReference type="Proteomes" id="UP000694388">
    <property type="component" value="Unplaced"/>
</dbReference>
<feature type="transmembrane region" description="Helical" evidence="6">
    <location>
        <begin position="254"/>
        <end position="278"/>
    </location>
</feature>
<evidence type="ECO:0000256" key="3">
    <source>
        <dbReference type="ARBA" id="ARBA00022692"/>
    </source>
</evidence>
<keyword evidence="10" id="KW-1185">Reference proteome</keyword>
<dbReference type="Ensembl" id="ENSEBUT00000021964.1">
    <property type="protein sequence ID" value="ENSEBUP00000021387.1"/>
    <property type="gene ID" value="ENSEBUG00000013212.1"/>
</dbReference>
<keyword evidence="5 6" id="KW-0472">Membrane</keyword>
<feature type="transmembrane region" description="Helical" evidence="6">
    <location>
        <begin position="434"/>
        <end position="457"/>
    </location>
</feature>
<feature type="compositionally biased region" description="Low complexity" evidence="7">
    <location>
        <begin position="26"/>
        <end position="38"/>
    </location>
</feature>
<evidence type="ECO:0000313" key="10">
    <source>
        <dbReference type="Proteomes" id="UP000694388"/>
    </source>
</evidence>
<evidence type="ECO:0000256" key="7">
    <source>
        <dbReference type="SAM" id="MobiDB-lite"/>
    </source>
</evidence>
<dbReference type="GeneTree" id="ENSGT00940000157019"/>
<dbReference type="InterPro" id="IPR049452">
    <property type="entry name" value="Anoctamin_TM"/>
</dbReference>
<keyword evidence="3 6" id="KW-0812">Transmembrane</keyword>
<keyword evidence="4 6" id="KW-1133">Transmembrane helix</keyword>
<comment type="subcellular location">
    <subcellularLocation>
        <location evidence="1 6">Membrane</location>
        <topology evidence="1 6">Multi-pass membrane protein</topology>
    </subcellularLocation>
</comment>
<feature type="compositionally biased region" description="Low complexity" evidence="7">
    <location>
        <begin position="937"/>
        <end position="946"/>
    </location>
</feature>
<feature type="domain" description="Anoctamin transmembrane" evidence="8">
    <location>
        <begin position="243"/>
        <end position="512"/>
    </location>
</feature>
<dbReference type="InterPro" id="IPR007632">
    <property type="entry name" value="Anoctamin"/>
</dbReference>
<reference evidence="9" key="2">
    <citation type="submission" date="2025-09" db="UniProtKB">
        <authorList>
            <consortium name="Ensembl"/>
        </authorList>
    </citation>
    <scope>IDENTIFICATION</scope>
</reference>
<accession>A0A8C4QVW3</accession>
<feature type="transmembrane region" description="Helical" evidence="6">
    <location>
        <begin position="354"/>
        <end position="378"/>
    </location>
</feature>
<dbReference type="GO" id="GO:0005254">
    <property type="term" value="F:chloride channel activity"/>
    <property type="evidence" value="ECO:0007669"/>
    <property type="project" value="TreeGrafter"/>
</dbReference>
<proteinExistence type="inferred from homology"/>
<feature type="domain" description="Anoctamin transmembrane" evidence="8">
    <location>
        <begin position="741"/>
        <end position="871"/>
    </location>
</feature>
<evidence type="ECO:0000256" key="2">
    <source>
        <dbReference type="ARBA" id="ARBA00009671"/>
    </source>
</evidence>
<reference evidence="9" key="1">
    <citation type="submission" date="2025-08" db="UniProtKB">
        <authorList>
            <consortium name="Ensembl"/>
        </authorList>
    </citation>
    <scope>IDENTIFICATION</scope>
</reference>
<feature type="compositionally biased region" description="Basic residues" evidence="7">
    <location>
        <begin position="1074"/>
        <end position="1083"/>
    </location>
</feature>
<name>A0A8C4QVW3_EPTBU</name>
<feature type="transmembrane region" description="Helical" evidence="6">
    <location>
        <begin position="390"/>
        <end position="414"/>
    </location>
</feature>
<dbReference type="Pfam" id="PF04547">
    <property type="entry name" value="Anoctamin"/>
    <property type="match status" value="2"/>
</dbReference>
<evidence type="ECO:0000259" key="8">
    <source>
        <dbReference type="Pfam" id="PF04547"/>
    </source>
</evidence>
<dbReference type="PANTHER" id="PTHR12308:SF51">
    <property type="entry name" value="ANOCTAMIN-8"/>
    <property type="match status" value="1"/>
</dbReference>
<feature type="region of interest" description="Disordered" evidence="7">
    <location>
        <begin position="573"/>
        <end position="598"/>
    </location>
</feature>
<feature type="compositionally biased region" description="Basic and acidic residues" evidence="7">
    <location>
        <begin position="893"/>
        <end position="912"/>
    </location>
</feature>
<feature type="compositionally biased region" description="Low complexity" evidence="7">
    <location>
        <begin position="579"/>
        <end position="594"/>
    </location>
</feature>
<evidence type="ECO:0000313" key="9">
    <source>
        <dbReference type="Ensembl" id="ENSEBUP00000021387.1"/>
    </source>
</evidence>
<protein>
    <recommendedName>
        <fullName evidence="6">Anoctamin</fullName>
    </recommendedName>
</protein>
<dbReference type="PANTHER" id="PTHR12308">
    <property type="entry name" value="ANOCTAMIN"/>
    <property type="match status" value="1"/>
</dbReference>
<sequence>MPRTSAGARQPVGTGEDSGGADEHCTSSSIPSTHSPPCSNKDVLDRLFGRKLASSLVRTRSWMITVPTDDCDVLISLNGSTEDPVLLWLLNKLRVGVPEIIAQFRQHGGTYSYGLYLTALNHNFLAGAEAMGLQKRVRPEFGGGFQPFTLDESFIFEGDKDPQSFLSSRDRQSIIAYWLNNLRANSGDKLLDMSFQEGQPLVPELVQRGVISQVFPLHEWPVLEKLRDMWLWHWSWQQPLDEIYGYFGEEVALYFAWIGICTSALVYPTSFGLVVWVFGQETLGTLLLSLLSPLWCSLLAEAWCRHQAELLYSWGLPETPVEIPEEPRREYWGKIQRDLGIWRGLDLSPQAWCFLLSLFACLACLGLALFTTLFCLMLQDYLKSLEGVPSLLMVMPDVLLALSIPVFNTASIYVAHCLTDLENHRLQSTFENCLIFKLILFRCINSYLCLFYIAFYLGDLDKLRELLITVLFTQQLLHLTREVLIPCFHEHVLLRMQIRPLNRHRSNPESQPRSNPESQLLILPESQPQSNPESQLLILPESQPRSNPESQLLILSESQPWSLSESQPLVFPEAHSKTKSQTQFPSQSQSQHQSMTNVAVATANGLGPPLEKLSNGCYIEEPAVASSTQLPSSFIIPGISWVAKHCSLDARDVKARASEINLAARGGDCFEPSPGEKMWPGLLQAEVESGLSIYEVKQASLATFCFRSSLPYHHCISMYFWTVYDEPASHASYVSPQGTTQGRLDMLAELGYVALFLPACPLAVLGCVPMRLASTFALSRQLCTWLQRPFARHNSNENIWQEALEVLGILVVIVNCALISRIEQFRDLCSWLKSSEGVVMTTVILEHILLLLRFVICKAIPKVPGWIWRDRECILRQRHKVFKDHERVAQLYRQKEEEERRGQEHASKDSRNHTSRGSENGVTSPPPQNEKDIPQATTSCLTTSTTAKPPEKTKRPNSLPRVARLRQMLPLQSLPRAGSPVNCSSDERGRRETRWSSLSPAELPLHTSGGEGRLRRFLRVGTVGQAGASPTSPVSPSSLFSTLFGISRPESEAVETVCRGATENNSQESLPKQGKTKRQKDLN</sequence>
<comment type="similarity">
    <text evidence="2 6">Belongs to the anoctamin family.</text>
</comment>